<proteinExistence type="predicted"/>
<keyword evidence="2" id="KW-1185">Reference proteome</keyword>
<reference evidence="1" key="1">
    <citation type="submission" date="2022-12" db="EMBL/GenBank/DDBJ databases">
        <authorList>
            <person name="Petersen C."/>
        </authorList>
    </citation>
    <scope>NUCLEOTIDE SEQUENCE</scope>
    <source>
        <strain evidence="1">IBT 29495</strain>
    </source>
</reference>
<name>A0A9X0C7Q8_9EURO</name>
<gene>
    <name evidence="1" type="ORF">N7463_001790</name>
</gene>
<organism evidence="1 2">
    <name type="scientific">Penicillium fimorum</name>
    <dbReference type="NCBI Taxonomy" id="1882269"/>
    <lineage>
        <taxon>Eukaryota</taxon>
        <taxon>Fungi</taxon>
        <taxon>Dikarya</taxon>
        <taxon>Ascomycota</taxon>
        <taxon>Pezizomycotina</taxon>
        <taxon>Eurotiomycetes</taxon>
        <taxon>Eurotiomycetidae</taxon>
        <taxon>Eurotiales</taxon>
        <taxon>Aspergillaceae</taxon>
        <taxon>Penicillium</taxon>
    </lineage>
</organism>
<dbReference type="AlphaFoldDB" id="A0A9X0C7Q8"/>
<evidence type="ECO:0000313" key="2">
    <source>
        <dbReference type="Proteomes" id="UP001149954"/>
    </source>
</evidence>
<dbReference type="Proteomes" id="UP001149954">
    <property type="component" value="Unassembled WGS sequence"/>
</dbReference>
<comment type="caution">
    <text evidence="1">The sequence shown here is derived from an EMBL/GenBank/DDBJ whole genome shotgun (WGS) entry which is preliminary data.</text>
</comment>
<dbReference type="EMBL" id="JAPWDS010000002">
    <property type="protein sequence ID" value="KAJ5512238.1"/>
    <property type="molecule type" value="Genomic_DNA"/>
</dbReference>
<sequence>MAGQGNHTSRAFHKSRAFPNGHLPKRLGLIPFSIIYTCMLLRPASVDRPCHQRVAWISSITTRHDVDSHSLNDT</sequence>
<evidence type="ECO:0000313" key="1">
    <source>
        <dbReference type="EMBL" id="KAJ5512238.1"/>
    </source>
</evidence>
<reference evidence="1" key="2">
    <citation type="journal article" date="2023" name="IMA Fungus">
        <title>Comparative genomic study of the Penicillium genus elucidates a diverse pangenome and 15 lateral gene transfer events.</title>
        <authorList>
            <person name="Petersen C."/>
            <person name="Sorensen T."/>
            <person name="Nielsen M.R."/>
            <person name="Sondergaard T.E."/>
            <person name="Sorensen J.L."/>
            <person name="Fitzpatrick D.A."/>
            <person name="Frisvad J.C."/>
            <person name="Nielsen K.L."/>
        </authorList>
    </citation>
    <scope>NUCLEOTIDE SEQUENCE</scope>
    <source>
        <strain evidence="1">IBT 29495</strain>
    </source>
</reference>
<protein>
    <submittedName>
        <fullName evidence="1">Uncharacterized protein</fullName>
    </submittedName>
</protein>
<accession>A0A9X0C7Q8</accession>